<proteinExistence type="predicted"/>
<dbReference type="Proteomes" id="UP000216991">
    <property type="component" value="Unassembled WGS sequence"/>
</dbReference>
<feature type="transmembrane region" description="Helical" evidence="6">
    <location>
        <begin position="368"/>
        <end position="390"/>
    </location>
</feature>
<feature type="transmembrane region" description="Helical" evidence="6">
    <location>
        <begin position="180"/>
        <end position="198"/>
    </location>
</feature>
<dbReference type="InterPro" id="IPR036259">
    <property type="entry name" value="MFS_trans_sf"/>
</dbReference>
<sequence>MRCWPAPKPAPARRNCLPCPMARLRPFRPRMASDPADPGLPDRVMQRAQWRLLPLLFTAYLIAIIDRINISFAAETMNRDLGFTASVYGFAGGLFFVSYALLEVPSNMLMMRFGTRRWVTRIMISWGLISAAQMLVTTPLEYYVLRFLLGAAEAGFFPAILFYASLWFPAQWRGRVVSRFYIAQPASQAVLGLVSAPLLRLDGTLGLAGWQWLLLLEAGPAIITGLVIWRWLPDRPDQVSWLNQAEKSWLTGALATDAAAINGPQHGSLLRALADPTILGLGCAWLLIAGPVNAYLYSMPQVLGEQTGLDTGAVGQLVTLGGITGALVLLVLGWHSDRRQERFWHVLVPWALVGLAFVVLALHLSPALAMAAALVIAAFNLPSHTVFWALVSEQLHERHRAVGIAAVNTFGQFGSFLGTSAFGVSRDATGGYDAGLFVIAVCALFSILILNRQRRLKPPRTSSPH</sequence>
<evidence type="ECO:0000256" key="6">
    <source>
        <dbReference type="SAM" id="Phobius"/>
    </source>
</evidence>
<dbReference type="AlphaFoldDB" id="A0A255YV30"/>
<feature type="transmembrane region" description="Helical" evidence="6">
    <location>
        <begin position="343"/>
        <end position="362"/>
    </location>
</feature>
<dbReference type="CDD" id="cd17319">
    <property type="entry name" value="MFS_ExuT_GudP_like"/>
    <property type="match status" value="1"/>
</dbReference>
<dbReference type="Pfam" id="PF07690">
    <property type="entry name" value="MFS_1"/>
    <property type="match status" value="1"/>
</dbReference>
<dbReference type="FunFam" id="1.20.1250.20:FF:000018">
    <property type="entry name" value="MFS transporter permease"/>
    <property type="match status" value="1"/>
</dbReference>
<dbReference type="PANTHER" id="PTHR43791:SF36">
    <property type="entry name" value="TRANSPORTER, PUTATIVE (AFU_ORTHOLOGUE AFUA_6G08340)-RELATED"/>
    <property type="match status" value="1"/>
</dbReference>
<gene>
    <name evidence="8" type="ORF">CHU93_03280</name>
</gene>
<feature type="transmembrane region" description="Helical" evidence="6">
    <location>
        <begin position="402"/>
        <end position="424"/>
    </location>
</feature>
<comment type="caution">
    <text evidence="8">The sequence shown here is derived from an EMBL/GenBank/DDBJ whole genome shotgun (WGS) entry which is preliminary data.</text>
</comment>
<keyword evidence="4 6" id="KW-1133">Transmembrane helix</keyword>
<feature type="transmembrane region" description="Helical" evidence="6">
    <location>
        <begin position="278"/>
        <end position="297"/>
    </location>
</feature>
<dbReference type="GO" id="GO:0022857">
    <property type="term" value="F:transmembrane transporter activity"/>
    <property type="evidence" value="ECO:0007669"/>
    <property type="project" value="InterPro"/>
</dbReference>
<evidence type="ECO:0000313" key="8">
    <source>
        <dbReference type="EMBL" id="OYQ33087.1"/>
    </source>
</evidence>
<feature type="transmembrane region" description="Helical" evidence="6">
    <location>
        <begin position="430"/>
        <end position="450"/>
    </location>
</feature>
<feature type="transmembrane region" description="Helical" evidence="6">
    <location>
        <begin position="142"/>
        <end position="168"/>
    </location>
</feature>
<protein>
    <recommendedName>
        <fullName evidence="7">Major facilitator superfamily (MFS) profile domain-containing protein</fullName>
    </recommendedName>
</protein>
<evidence type="ECO:0000313" key="9">
    <source>
        <dbReference type="Proteomes" id="UP000216991"/>
    </source>
</evidence>
<comment type="subcellular location">
    <subcellularLocation>
        <location evidence="1">Membrane</location>
        <topology evidence="1">Multi-pass membrane protein</topology>
    </subcellularLocation>
</comment>
<dbReference type="InterPro" id="IPR020846">
    <property type="entry name" value="MFS_dom"/>
</dbReference>
<name>A0A255YV30_9SPHN</name>
<reference evidence="8 9" key="1">
    <citation type="submission" date="2017-07" db="EMBL/GenBank/DDBJ databases">
        <title>Sandarakinorhabdus cyanobacteriorum sp. nov., a novel bacterium isolated from cyanobacterial aggregates in a eutrophic lake.</title>
        <authorList>
            <person name="Cai H."/>
        </authorList>
    </citation>
    <scope>NUCLEOTIDE SEQUENCE [LARGE SCALE GENOMIC DNA]</scope>
    <source>
        <strain evidence="8 9">TH057</strain>
    </source>
</reference>
<dbReference type="PROSITE" id="PS50850">
    <property type="entry name" value="MFS"/>
    <property type="match status" value="1"/>
</dbReference>
<dbReference type="GO" id="GO:0016020">
    <property type="term" value="C:membrane"/>
    <property type="evidence" value="ECO:0007669"/>
    <property type="project" value="UniProtKB-SubCell"/>
</dbReference>
<keyword evidence="2" id="KW-0813">Transport</keyword>
<accession>A0A255YV30</accession>
<evidence type="ECO:0000256" key="2">
    <source>
        <dbReference type="ARBA" id="ARBA00022448"/>
    </source>
</evidence>
<organism evidence="8 9">
    <name type="scientific">Sandarakinorhabdus cyanobacteriorum</name>
    <dbReference type="NCBI Taxonomy" id="1981098"/>
    <lineage>
        <taxon>Bacteria</taxon>
        <taxon>Pseudomonadati</taxon>
        <taxon>Pseudomonadota</taxon>
        <taxon>Alphaproteobacteria</taxon>
        <taxon>Sphingomonadales</taxon>
        <taxon>Sphingosinicellaceae</taxon>
        <taxon>Sandarakinorhabdus</taxon>
    </lineage>
</organism>
<dbReference type="Gene3D" id="1.20.1250.20">
    <property type="entry name" value="MFS general substrate transporter like domains"/>
    <property type="match status" value="2"/>
</dbReference>
<keyword evidence="9" id="KW-1185">Reference proteome</keyword>
<feature type="transmembrane region" description="Helical" evidence="6">
    <location>
        <begin position="210"/>
        <end position="232"/>
    </location>
</feature>
<feature type="domain" description="Major facilitator superfamily (MFS) profile" evidence="7">
    <location>
        <begin position="52"/>
        <end position="457"/>
    </location>
</feature>
<dbReference type="SUPFAM" id="SSF103473">
    <property type="entry name" value="MFS general substrate transporter"/>
    <property type="match status" value="1"/>
</dbReference>
<feature type="transmembrane region" description="Helical" evidence="6">
    <location>
        <begin position="82"/>
        <end position="102"/>
    </location>
</feature>
<dbReference type="EMBL" id="NOXT01000077">
    <property type="protein sequence ID" value="OYQ33087.1"/>
    <property type="molecule type" value="Genomic_DNA"/>
</dbReference>
<dbReference type="OrthoDB" id="9773957at2"/>
<evidence type="ECO:0000256" key="1">
    <source>
        <dbReference type="ARBA" id="ARBA00004141"/>
    </source>
</evidence>
<evidence type="ECO:0000256" key="4">
    <source>
        <dbReference type="ARBA" id="ARBA00022989"/>
    </source>
</evidence>
<keyword evidence="3 6" id="KW-0812">Transmembrane</keyword>
<evidence type="ECO:0000256" key="5">
    <source>
        <dbReference type="ARBA" id="ARBA00023136"/>
    </source>
</evidence>
<evidence type="ECO:0000259" key="7">
    <source>
        <dbReference type="PROSITE" id="PS50850"/>
    </source>
</evidence>
<evidence type="ECO:0000256" key="3">
    <source>
        <dbReference type="ARBA" id="ARBA00022692"/>
    </source>
</evidence>
<dbReference type="PANTHER" id="PTHR43791">
    <property type="entry name" value="PERMEASE-RELATED"/>
    <property type="match status" value="1"/>
</dbReference>
<feature type="transmembrane region" description="Helical" evidence="6">
    <location>
        <begin position="317"/>
        <end position="336"/>
    </location>
</feature>
<feature type="transmembrane region" description="Helical" evidence="6">
    <location>
        <begin position="118"/>
        <end position="136"/>
    </location>
</feature>
<dbReference type="InterPro" id="IPR011701">
    <property type="entry name" value="MFS"/>
</dbReference>
<feature type="transmembrane region" description="Helical" evidence="6">
    <location>
        <begin position="52"/>
        <end position="70"/>
    </location>
</feature>
<keyword evidence="5 6" id="KW-0472">Membrane</keyword>